<organism evidence="2 3">
    <name type="scientific">Schleiferilactobacillus shenzhenensis LY-73</name>
    <dbReference type="NCBI Taxonomy" id="1231336"/>
    <lineage>
        <taxon>Bacteria</taxon>
        <taxon>Bacillati</taxon>
        <taxon>Bacillota</taxon>
        <taxon>Bacilli</taxon>
        <taxon>Lactobacillales</taxon>
        <taxon>Lactobacillaceae</taxon>
        <taxon>Schleiferilactobacillus</taxon>
    </lineage>
</organism>
<keyword evidence="3" id="KW-1185">Reference proteome</keyword>
<evidence type="ECO:0000313" key="3">
    <source>
        <dbReference type="Proteomes" id="UP000030647"/>
    </source>
</evidence>
<feature type="signal peptide" evidence="1">
    <location>
        <begin position="1"/>
        <end position="30"/>
    </location>
</feature>
<dbReference type="EMBL" id="KI271586">
    <property type="protein sequence ID" value="ERL65443.1"/>
    <property type="molecule type" value="Genomic_DNA"/>
</dbReference>
<gene>
    <name evidence="2" type="ORF">L248_2516</name>
</gene>
<dbReference type="STRING" id="1231336.L248_2516"/>
<feature type="chain" id="PRO_5004655718" evidence="1">
    <location>
        <begin position="31"/>
        <end position="307"/>
    </location>
</feature>
<evidence type="ECO:0000256" key="1">
    <source>
        <dbReference type="SAM" id="SignalP"/>
    </source>
</evidence>
<dbReference type="RefSeq" id="WP_022529117.1">
    <property type="nucleotide sequence ID" value="NZ_KI271586.1"/>
</dbReference>
<evidence type="ECO:0000313" key="2">
    <source>
        <dbReference type="EMBL" id="ERL65443.1"/>
    </source>
</evidence>
<dbReference type="HOGENOM" id="CLU_789398_0_0_9"/>
<keyword evidence="1" id="KW-0732">Signal</keyword>
<dbReference type="AlphaFoldDB" id="U4TU93"/>
<reference evidence="3" key="1">
    <citation type="journal article" date="2013" name="Genome Announc.">
        <title>Whole-Genome Sequencing of Lactobacillus shenzhenensis Strain LY-73T.</title>
        <authorList>
            <person name="Lin Z."/>
            <person name="Liu Z."/>
            <person name="Yang R."/>
            <person name="Zou Y."/>
            <person name="Wan D."/>
            <person name="Chen J."/>
            <person name="Guo M."/>
            <person name="Zhao J."/>
            <person name="Fang C."/>
            <person name="Yang R."/>
            <person name="Liu F."/>
        </authorList>
    </citation>
    <scope>NUCLEOTIDE SEQUENCE [LARGE SCALE GENOMIC DNA]</scope>
    <source>
        <strain evidence="3">LY-73</strain>
    </source>
</reference>
<dbReference type="OrthoDB" id="2080739at2"/>
<name>U4TU93_9LACO</name>
<dbReference type="eggNOG" id="COG3103">
    <property type="taxonomic scope" value="Bacteria"/>
</dbReference>
<proteinExistence type="predicted"/>
<protein>
    <submittedName>
        <fullName evidence="2">Uncharacterized protein</fullName>
    </submittedName>
</protein>
<sequence>MSHSKALISLGVGAAALAGTLAIGHGEAQAATTGVTTYTEGSTTVWQSPSFYNSKPARYLAPGQKVTIQSSQTINGTTWYQVGTNEWVPSTYMKVADDAAAAQTAAQPAAATDQGNVKVNYQDGATTVWTSPTSNKVSSYLGTGQVVPYTESVKQTNLTWYHVASGWVPSAYVSPVGDQAPQTQTNTQTTSQQAPTAANLQVQNVQASTNTTARSNQNAGQSATVKVSFYDPAVLGSSMGYGGVAANLAKYPKGTRLKIVLADGTTLHRTVNDTGTFVYSNPNQIDLAWPNASIPSYGVTTATITVE</sequence>
<dbReference type="Proteomes" id="UP000030647">
    <property type="component" value="Unassembled WGS sequence"/>
</dbReference>
<accession>U4TU93</accession>